<protein>
    <submittedName>
        <fullName evidence="3">DUF2892 domain-containing protein</fullName>
    </submittedName>
</protein>
<evidence type="ECO:0000313" key="4">
    <source>
        <dbReference type="Proteomes" id="UP001597158"/>
    </source>
</evidence>
<organism evidence="3 4">
    <name type="scientific">Thauera mechernichensis</name>
    <dbReference type="NCBI Taxonomy" id="82788"/>
    <lineage>
        <taxon>Bacteria</taxon>
        <taxon>Pseudomonadati</taxon>
        <taxon>Pseudomonadota</taxon>
        <taxon>Betaproteobacteria</taxon>
        <taxon>Rhodocyclales</taxon>
        <taxon>Zoogloeaceae</taxon>
        <taxon>Thauera</taxon>
    </lineage>
</organism>
<dbReference type="RefSeq" id="WP_002929486.1">
    <property type="nucleotide sequence ID" value="NZ_JARQZE010000018.1"/>
</dbReference>
<keyword evidence="1" id="KW-1133">Transmembrane helix</keyword>
<comment type="caution">
    <text evidence="3">The sequence shown here is derived from an EMBL/GenBank/DDBJ whole genome shotgun (WGS) entry which is preliminary data.</text>
</comment>
<gene>
    <name evidence="3" type="ORF">ACFQ4M_17895</name>
</gene>
<keyword evidence="1" id="KW-0472">Membrane</keyword>
<proteinExistence type="predicted"/>
<reference evidence="4" key="1">
    <citation type="journal article" date="2019" name="Int. J. Syst. Evol. Microbiol.">
        <title>The Global Catalogue of Microorganisms (GCM) 10K type strain sequencing project: providing services to taxonomists for standard genome sequencing and annotation.</title>
        <authorList>
            <consortium name="The Broad Institute Genomics Platform"/>
            <consortium name="The Broad Institute Genome Sequencing Center for Infectious Disease"/>
            <person name="Wu L."/>
            <person name="Ma J."/>
        </authorList>
    </citation>
    <scope>NUCLEOTIDE SEQUENCE [LARGE SCALE GENOMIC DNA]</scope>
    <source>
        <strain evidence="4">CCUG 48884</strain>
    </source>
</reference>
<accession>A0ABW3WIU8</accession>
<name>A0ABW3WIU8_9RHOO</name>
<dbReference type="Proteomes" id="UP001597158">
    <property type="component" value="Unassembled WGS sequence"/>
</dbReference>
<evidence type="ECO:0000256" key="1">
    <source>
        <dbReference type="SAM" id="Phobius"/>
    </source>
</evidence>
<evidence type="ECO:0000259" key="2">
    <source>
        <dbReference type="Pfam" id="PF11127"/>
    </source>
</evidence>
<dbReference type="InterPro" id="IPR021309">
    <property type="entry name" value="YgaP-like_TM"/>
</dbReference>
<keyword evidence="4" id="KW-1185">Reference proteome</keyword>
<evidence type="ECO:0000313" key="3">
    <source>
        <dbReference type="EMBL" id="MFD1265449.1"/>
    </source>
</evidence>
<feature type="transmembrane region" description="Helical" evidence="1">
    <location>
        <begin position="12"/>
        <end position="34"/>
    </location>
</feature>
<sequence>MKTNVGGIDKILRILVGIALIAWALFGGPVWAWIGILPLATGLMGWCPAYTLIGLNTCPLSKK</sequence>
<dbReference type="EMBL" id="JBHTMC010000033">
    <property type="protein sequence ID" value="MFD1265449.1"/>
    <property type="molecule type" value="Genomic_DNA"/>
</dbReference>
<feature type="domain" description="Inner membrane protein YgaP-like transmembrane" evidence="2">
    <location>
        <begin position="1"/>
        <end position="59"/>
    </location>
</feature>
<dbReference type="Pfam" id="PF11127">
    <property type="entry name" value="YgaP-like_TM"/>
    <property type="match status" value="1"/>
</dbReference>
<keyword evidence="1" id="KW-0812">Transmembrane</keyword>